<evidence type="ECO:0000256" key="3">
    <source>
        <dbReference type="ARBA" id="ARBA00012572"/>
    </source>
</evidence>
<dbReference type="SUPFAM" id="SSF51366">
    <property type="entry name" value="Ribulose-phoshate binding barrel"/>
    <property type="match status" value="1"/>
</dbReference>
<dbReference type="CDD" id="cd00405">
    <property type="entry name" value="PRAI"/>
    <property type="match status" value="1"/>
</dbReference>
<evidence type="ECO:0000313" key="12">
    <source>
        <dbReference type="Proteomes" id="UP000446657"/>
    </source>
</evidence>
<dbReference type="PANTHER" id="PTHR42894">
    <property type="entry name" value="N-(5'-PHOSPHORIBOSYL)ANTHRANILATE ISOMERASE"/>
    <property type="match status" value="1"/>
</dbReference>
<dbReference type="HAMAP" id="MF_00135">
    <property type="entry name" value="PRAI"/>
    <property type="match status" value="1"/>
</dbReference>
<dbReference type="AlphaFoldDB" id="A0A844KKF5"/>
<organism evidence="11 12">
    <name type="scientific">Roseburia faecis</name>
    <dbReference type="NCBI Taxonomy" id="301302"/>
    <lineage>
        <taxon>Bacteria</taxon>
        <taxon>Bacillati</taxon>
        <taxon>Bacillota</taxon>
        <taxon>Clostridia</taxon>
        <taxon>Lachnospirales</taxon>
        <taxon>Lachnospiraceae</taxon>
        <taxon>Roseburia</taxon>
    </lineage>
</organism>
<evidence type="ECO:0000256" key="4">
    <source>
        <dbReference type="ARBA" id="ARBA00022272"/>
    </source>
</evidence>
<keyword evidence="5 9" id="KW-0028">Amino-acid biosynthesis</keyword>
<accession>A0A844KKF5</accession>
<dbReference type="Gene3D" id="3.20.20.70">
    <property type="entry name" value="Aldolase class I"/>
    <property type="match status" value="1"/>
</dbReference>
<proteinExistence type="inferred from homology"/>
<dbReference type="InterPro" id="IPR044643">
    <property type="entry name" value="TrpF_fam"/>
</dbReference>
<evidence type="ECO:0000256" key="7">
    <source>
        <dbReference type="ARBA" id="ARBA00023141"/>
    </source>
</evidence>
<evidence type="ECO:0000256" key="5">
    <source>
        <dbReference type="ARBA" id="ARBA00022605"/>
    </source>
</evidence>
<evidence type="ECO:0000313" key="11">
    <source>
        <dbReference type="EMBL" id="MTR81182.1"/>
    </source>
</evidence>
<comment type="catalytic activity">
    <reaction evidence="1 9">
        <text>N-(5-phospho-beta-D-ribosyl)anthranilate = 1-(2-carboxyphenylamino)-1-deoxy-D-ribulose 5-phosphate</text>
        <dbReference type="Rhea" id="RHEA:21540"/>
        <dbReference type="ChEBI" id="CHEBI:18277"/>
        <dbReference type="ChEBI" id="CHEBI:58613"/>
        <dbReference type="EC" id="5.3.1.24"/>
    </reaction>
</comment>
<dbReference type="Pfam" id="PF00697">
    <property type="entry name" value="PRAI"/>
    <property type="match status" value="1"/>
</dbReference>
<reference evidence="11 12" key="1">
    <citation type="journal article" date="2019" name="Nat. Med.">
        <title>A library of human gut bacterial isolates paired with longitudinal multiomics data enables mechanistic microbiome research.</title>
        <authorList>
            <person name="Poyet M."/>
            <person name="Groussin M."/>
            <person name="Gibbons S.M."/>
            <person name="Avila-Pacheco J."/>
            <person name="Jiang X."/>
            <person name="Kearney S.M."/>
            <person name="Perrotta A.R."/>
            <person name="Berdy B."/>
            <person name="Zhao S."/>
            <person name="Lieberman T.D."/>
            <person name="Swanson P.K."/>
            <person name="Smith M."/>
            <person name="Roesemann S."/>
            <person name="Alexander J.E."/>
            <person name="Rich S.A."/>
            <person name="Livny J."/>
            <person name="Vlamakis H."/>
            <person name="Clish C."/>
            <person name="Bullock K."/>
            <person name="Deik A."/>
            <person name="Scott J."/>
            <person name="Pierce K.A."/>
            <person name="Xavier R.J."/>
            <person name="Alm E.J."/>
        </authorList>
    </citation>
    <scope>NUCLEOTIDE SEQUENCE [LARGE SCALE GENOMIC DNA]</scope>
    <source>
        <strain evidence="11 12">BIOML-A1</strain>
    </source>
</reference>
<dbReference type="Proteomes" id="UP000446657">
    <property type="component" value="Unassembled WGS sequence"/>
</dbReference>
<sequence length="228" mass="25330">MEGAVSGMRPEVKICGLKKPADAQYVNDAGADYAGFVFYEKSRRNLSRQQAEEIMKKISPRIKKVAVTVSPDAAQIKTLQQMKFDIIQMHGKLSEDAITAAELPVWYAINLSDPEEFEAKTKSFFELPEELQQKITAIVVDGAGYGGGQSFDWQKQLNIDRQAGIFAGRKFVLAGGLHAGNVAEGIRLFDPDIVDVSSGVEEKDQKEEALIKQFVTCVKEEAEERKER</sequence>
<comment type="pathway">
    <text evidence="2 9">Amino-acid biosynthesis; L-tryptophan biosynthesis; L-tryptophan from chorismate: step 3/5.</text>
</comment>
<dbReference type="GO" id="GO:0000162">
    <property type="term" value="P:L-tryptophan biosynthetic process"/>
    <property type="evidence" value="ECO:0007669"/>
    <property type="project" value="UniProtKB-UniRule"/>
</dbReference>
<gene>
    <name evidence="9" type="primary">trpF</name>
    <name evidence="11" type="ORF">GMD30_05525</name>
</gene>
<evidence type="ECO:0000259" key="10">
    <source>
        <dbReference type="Pfam" id="PF00697"/>
    </source>
</evidence>
<evidence type="ECO:0000256" key="6">
    <source>
        <dbReference type="ARBA" id="ARBA00022822"/>
    </source>
</evidence>
<dbReference type="UniPathway" id="UPA00035">
    <property type="reaction ID" value="UER00042"/>
</dbReference>
<dbReference type="EC" id="5.3.1.24" evidence="3 9"/>
<dbReference type="InterPro" id="IPR011060">
    <property type="entry name" value="RibuloseP-bd_barrel"/>
</dbReference>
<protein>
    <recommendedName>
        <fullName evidence="4 9">N-(5'-phosphoribosyl)anthranilate isomerase</fullName>
        <shortName evidence="9">PRAI</shortName>
        <ecNumber evidence="3 9">5.3.1.24</ecNumber>
    </recommendedName>
</protein>
<dbReference type="GO" id="GO:0004640">
    <property type="term" value="F:phosphoribosylanthranilate isomerase activity"/>
    <property type="evidence" value="ECO:0007669"/>
    <property type="project" value="UniProtKB-UniRule"/>
</dbReference>
<keyword evidence="6 9" id="KW-0822">Tryptophan biosynthesis</keyword>
<feature type="domain" description="N-(5'phosphoribosyl) anthranilate isomerase (PRAI)" evidence="10">
    <location>
        <begin position="12"/>
        <end position="215"/>
    </location>
</feature>
<dbReference type="InterPro" id="IPR001240">
    <property type="entry name" value="PRAI_dom"/>
</dbReference>
<dbReference type="PANTHER" id="PTHR42894:SF1">
    <property type="entry name" value="N-(5'-PHOSPHORIBOSYL)ANTHRANILATE ISOMERASE"/>
    <property type="match status" value="1"/>
</dbReference>
<keyword evidence="7 9" id="KW-0057">Aromatic amino acid biosynthesis</keyword>
<comment type="caution">
    <text evidence="11">The sequence shown here is derived from an EMBL/GenBank/DDBJ whole genome shotgun (WGS) entry which is preliminary data.</text>
</comment>
<evidence type="ECO:0000256" key="1">
    <source>
        <dbReference type="ARBA" id="ARBA00001164"/>
    </source>
</evidence>
<evidence type="ECO:0000256" key="9">
    <source>
        <dbReference type="HAMAP-Rule" id="MF_00135"/>
    </source>
</evidence>
<comment type="similarity">
    <text evidence="9">Belongs to the TrpF family.</text>
</comment>
<evidence type="ECO:0000256" key="2">
    <source>
        <dbReference type="ARBA" id="ARBA00004664"/>
    </source>
</evidence>
<name>A0A844KKF5_9FIRM</name>
<dbReference type="EMBL" id="WNAL01000009">
    <property type="protein sequence ID" value="MTR81182.1"/>
    <property type="molecule type" value="Genomic_DNA"/>
</dbReference>
<keyword evidence="8 9" id="KW-0413">Isomerase</keyword>
<evidence type="ECO:0000256" key="8">
    <source>
        <dbReference type="ARBA" id="ARBA00023235"/>
    </source>
</evidence>
<dbReference type="InterPro" id="IPR013785">
    <property type="entry name" value="Aldolase_TIM"/>
</dbReference>